<evidence type="ECO:0000313" key="2">
    <source>
        <dbReference type="EMBL" id="MBX71379.1"/>
    </source>
</evidence>
<feature type="signal peptide" evidence="1">
    <location>
        <begin position="1"/>
        <end position="17"/>
    </location>
</feature>
<keyword evidence="1" id="KW-0732">Signal</keyword>
<sequence>MPRLIWSVLLVVSHTHCTVVSLLQVSPRLPLLSLFQNAKFEFLYI</sequence>
<name>A0A2P2QWK3_RHIMU</name>
<reference evidence="2" key="1">
    <citation type="submission" date="2018-02" db="EMBL/GenBank/DDBJ databases">
        <title>Rhizophora mucronata_Transcriptome.</title>
        <authorList>
            <person name="Meera S.P."/>
            <person name="Sreeshan A."/>
            <person name="Augustine A."/>
        </authorList>
    </citation>
    <scope>NUCLEOTIDE SEQUENCE</scope>
    <source>
        <tissue evidence="2">Leaf</tissue>
    </source>
</reference>
<protein>
    <submittedName>
        <fullName evidence="2">Uncharacterized protein MANES_02G192600</fullName>
    </submittedName>
</protein>
<proteinExistence type="predicted"/>
<accession>A0A2P2QWK3</accession>
<evidence type="ECO:0000256" key="1">
    <source>
        <dbReference type="SAM" id="SignalP"/>
    </source>
</evidence>
<feature type="chain" id="PRO_5015183988" evidence="1">
    <location>
        <begin position="18"/>
        <end position="45"/>
    </location>
</feature>
<organism evidence="2">
    <name type="scientific">Rhizophora mucronata</name>
    <name type="common">Asiatic mangrove</name>
    <dbReference type="NCBI Taxonomy" id="61149"/>
    <lineage>
        <taxon>Eukaryota</taxon>
        <taxon>Viridiplantae</taxon>
        <taxon>Streptophyta</taxon>
        <taxon>Embryophyta</taxon>
        <taxon>Tracheophyta</taxon>
        <taxon>Spermatophyta</taxon>
        <taxon>Magnoliopsida</taxon>
        <taxon>eudicotyledons</taxon>
        <taxon>Gunneridae</taxon>
        <taxon>Pentapetalae</taxon>
        <taxon>rosids</taxon>
        <taxon>fabids</taxon>
        <taxon>Malpighiales</taxon>
        <taxon>Rhizophoraceae</taxon>
        <taxon>Rhizophora</taxon>
    </lineage>
</organism>
<dbReference type="EMBL" id="GGEC01090895">
    <property type="protein sequence ID" value="MBX71379.1"/>
    <property type="molecule type" value="Transcribed_RNA"/>
</dbReference>
<dbReference type="AlphaFoldDB" id="A0A2P2QWK3"/>